<dbReference type="InterPro" id="IPR045070">
    <property type="entry name" value="MATE_MepA-like"/>
</dbReference>
<dbReference type="InterPro" id="IPR002528">
    <property type="entry name" value="MATE_fam"/>
</dbReference>
<comment type="caution">
    <text evidence="11">The sequence shown here is derived from an EMBL/GenBank/DDBJ whole genome shotgun (WGS) entry which is preliminary data.</text>
</comment>
<evidence type="ECO:0000256" key="8">
    <source>
        <dbReference type="ARBA" id="ARBA00023136"/>
    </source>
</evidence>
<evidence type="ECO:0000256" key="10">
    <source>
        <dbReference type="SAM" id="Phobius"/>
    </source>
</evidence>
<feature type="transmembrane region" description="Helical" evidence="10">
    <location>
        <begin position="241"/>
        <end position="266"/>
    </location>
</feature>
<evidence type="ECO:0000256" key="9">
    <source>
        <dbReference type="ARBA" id="ARBA00023251"/>
    </source>
</evidence>
<protein>
    <recommendedName>
        <fullName evidence="3">Multidrug export protein MepA</fullName>
    </recommendedName>
</protein>
<feature type="transmembrane region" description="Helical" evidence="10">
    <location>
        <begin position="407"/>
        <end position="427"/>
    </location>
</feature>
<feature type="transmembrane region" description="Helical" evidence="10">
    <location>
        <begin position="331"/>
        <end position="351"/>
    </location>
</feature>
<evidence type="ECO:0000313" key="11">
    <source>
        <dbReference type="EMBL" id="MEQ2562207.1"/>
    </source>
</evidence>
<dbReference type="NCBIfam" id="TIGR00797">
    <property type="entry name" value="matE"/>
    <property type="match status" value="1"/>
</dbReference>
<keyword evidence="9" id="KW-0046">Antibiotic resistance</keyword>
<feature type="transmembrane region" description="Helical" evidence="10">
    <location>
        <begin position="286"/>
        <end position="310"/>
    </location>
</feature>
<comment type="subcellular location">
    <subcellularLocation>
        <location evidence="1">Cell membrane</location>
        <topology evidence="1">Multi-pass membrane protein</topology>
    </subcellularLocation>
</comment>
<reference evidence="11 12" key="1">
    <citation type="submission" date="2024-03" db="EMBL/GenBank/DDBJ databases">
        <title>Human intestinal bacterial collection.</title>
        <authorList>
            <person name="Pauvert C."/>
            <person name="Hitch T.C.A."/>
            <person name="Clavel T."/>
        </authorList>
    </citation>
    <scope>NUCLEOTIDE SEQUENCE [LARGE SCALE GENOMIC DNA]</scope>
    <source>
        <strain evidence="11 12">CLA-AP-H27</strain>
    </source>
</reference>
<evidence type="ECO:0000256" key="6">
    <source>
        <dbReference type="ARBA" id="ARBA00022692"/>
    </source>
</evidence>
<evidence type="ECO:0000256" key="2">
    <source>
        <dbReference type="ARBA" id="ARBA00008417"/>
    </source>
</evidence>
<dbReference type="PANTHER" id="PTHR43823">
    <property type="entry name" value="SPORULATION PROTEIN YKVU"/>
    <property type="match status" value="1"/>
</dbReference>
<evidence type="ECO:0000256" key="5">
    <source>
        <dbReference type="ARBA" id="ARBA00022475"/>
    </source>
</evidence>
<organism evidence="11 12">
    <name type="scientific">Ventrimonas faecis</name>
    <dbReference type="NCBI Taxonomy" id="3133170"/>
    <lineage>
        <taxon>Bacteria</taxon>
        <taxon>Bacillati</taxon>
        <taxon>Bacillota</taxon>
        <taxon>Clostridia</taxon>
        <taxon>Lachnospirales</taxon>
        <taxon>Lachnospiraceae</taxon>
        <taxon>Ventrimonas</taxon>
    </lineage>
</organism>
<feature type="transmembrane region" description="Helical" evidence="10">
    <location>
        <begin position="143"/>
        <end position="164"/>
    </location>
</feature>
<feature type="transmembrane region" description="Helical" evidence="10">
    <location>
        <begin position="201"/>
        <end position="221"/>
    </location>
</feature>
<keyword evidence="6 10" id="KW-0812">Transmembrane</keyword>
<evidence type="ECO:0000256" key="3">
    <source>
        <dbReference type="ARBA" id="ARBA00022106"/>
    </source>
</evidence>
<dbReference type="Pfam" id="PF01554">
    <property type="entry name" value="MatE"/>
    <property type="match status" value="2"/>
</dbReference>
<comment type="similarity">
    <text evidence="2">Belongs to the multi antimicrobial extrusion (MATE) (TC 2.A.66.1) family. MepA subfamily.</text>
</comment>
<feature type="transmembrane region" description="Helical" evidence="10">
    <location>
        <begin position="171"/>
        <end position="195"/>
    </location>
</feature>
<evidence type="ECO:0000313" key="12">
    <source>
        <dbReference type="Proteomes" id="UP001437460"/>
    </source>
</evidence>
<dbReference type="RefSeq" id="WP_349228551.1">
    <property type="nucleotide sequence ID" value="NZ_JBBMFJ010000004.1"/>
</dbReference>
<dbReference type="CDD" id="cd13143">
    <property type="entry name" value="MATE_MepA_like"/>
    <property type="match status" value="1"/>
</dbReference>
<evidence type="ECO:0000256" key="4">
    <source>
        <dbReference type="ARBA" id="ARBA00022448"/>
    </source>
</evidence>
<feature type="transmembrane region" description="Helical" evidence="10">
    <location>
        <begin position="371"/>
        <end position="395"/>
    </location>
</feature>
<feature type="transmembrane region" description="Helical" evidence="10">
    <location>
        <begin position="100"/>
        <end position="123"/>
    </location>
</feature>
<dbReference type="Proteomes" id="UP001437460">
    <property type="component" value="Unassembled WGS sequence"/>
</dbReference>
<feature type="transmembrane region" description="Helical" evidence="10">
    <location>
        <begin position="53"/>
        <end position="79"/>
    </location>
</feature>
<evidence type="ECO:0000256" key="1">
    <source>
        <dbReference type="ARBA" id="ARBA00004651"/>
    </source>
</evidence>
<gene>
    <name evidence="11" type="ORF">WMO41_03310</name>
</gene>
<sequence>MNKTKDAMNEQLAQAKILPLLVRLAIPATAAQLVNALYSIVDRMYIGHMPGDGTLALSGIGLTFPITMLISAFSCLPGMGGAPLASIALGEGNQKKAQKYLCNAITLLFTISVVMMAVCLVFLKPLLVLFGADAETLPYAFQYLTIYLLGTVFVEFALGLNPFINTQGHTVVGTMSVVIGAVVNIILDPILIYVLHMGVRGAAIATVTAQFISCVWIVHFLSSEKSGIRICVEDMKPDRQILVSTCALGISPCTFRINESIVVILLNRLLLTYGGDQANLHLASMAILSSASQVFFMPLLGIVTGAQPLLSYNYGAENYSRIRQTIHYARILSMGCATLMWAALVFFPEAVCGMFSSNPELILLTKKTMRIMFSTVLVLGFQMINQNAFVAMGNTWYSFLFGIMRKVLILVPLALILPHFIGVWGIYAAEAVSNPLTTIITFAVFEQYMGTLKERMT</sequence>
<dbReference type="PIRSF" id="PIRSF006603">
    <property type="entry name" value="DinF"/>
    <property type="match status" value="1"/>
</dbReference>
<keyword evidence="7 10" id="KW-1133">Transmembrane helix</keyword>
<keyword evidence="4" id="KW-0813">Transport</keyword>
<dbReference type="InterPro" id="IPR051327">
    <property type="entry name" value="MATE_MepA_subfamily"/>
</dbReference>
<keyword evidence="5" id="KW-1003">Cell membrane</keyword>
<dbReference type="InterPro" id="IPR048279">
    <property type="entry name" value="MdtK-like"/>
</dbReference>
<accession>A0ABV1HIS1</accession>
<proteinExistence type="inferred from homology"/>
<name>A0ABV1HIS1_9FIRM</name>
<dbReference type="PANTHER" id="PTHR43823:SF3">
    <property type="entry name" value="MULTIDRUG EXPORT PROTEIN MEPA"/>
    <property type="match status" value="1"/>
</dbReference>
<evidence type="ECO:0000256" key="7">
    <source>
        <dbReference type="ARBA" id="ARBA00022989"/>
    </source>
</evidence>
<keyword evidence="8 10" id="KW-0472">Membrane</keyword>
<keyword evidence="12" id="KW-1185">Reference proteome</keyword>
<dbReference type="EMBL" id="JBBMFJ010000004">
    <property type="protein sequence ID" value="MEQ2562207.1"/>
    <property type="molecule type" value="Genomic_DNA"/>
</dbReference>
<feature type="transmembrane region" description="Helical" evidence="10">
    <location>
        <begin position="20"/>
        <end position="41"/>
    </location>
</feature>